<proteinExistence type="predicted"/>
<dbReference type="EMBL" id="AWTN01000116">
    <property type="protein sequence ID" value="KGG86029.1"/>
    <property type="molecule type" value="Genomic_DNA"/>
</dbReference>
<evidence type="ECO:0000313" key="1">
    <source>
        <dbReference type="EMBL" id="KGG86029.1"/>
    </source>
</evidence>
<comment type="caution">
    <text evidence="1">The sequence shown here is derived from an EMBL/GenBank/DDBJ whole genome shotgun (WGS) entry which is preliminary data.</text>
</comment>
<gene>
    <name evidence="1" type="ORF">P245_22450</name>
</gene>
<reference evidence="1 2" key="1">
    <citation type="submission" date="2013-09" db="EMBL/GenBank/DDBJ databases">
        <title>High correlation between genotypes and phenotypes of environmental bacteria Comamonas testosteroni strains.</title>
        <authorList>
            <person name="Liu L."/>
            <person name="Zhu W."/>
            <person name="Xia X."/>
            <person name="Xu B."/>
            <person name="Luo M."/>
            <person name="Wang G."/>
        </authorList>
    </citation>
    <scope>NUCLEOTIDE SEQUENCE [LARGE SCALE GENOMIC DNA]</scope>
    <source>
        <strain evidence="1 2">JL14</strain>
    </source>
</reference>
<accession>A0A0E3BBT4</accession>
<evidence type="ECO:0000313" key="2">
    <source>
        <dbReference type="Proteomes" id="UP000029567"/>
    </source>
</evidence>
<dbReference type="Proteomes" id="UP000029567">
    <property type="component" value="Unassembled WGS sequence"/>
</dbReference>
<dbReference type="AlphaFoldDB" id="A0A0E3BBT4"/>
<organism evidence="1 2">
    <name type="scientific">Comamonas thiooxydans</name>
    <dbReference type="NCBI Taxonomy" id="363952"/>
    <lineage>
        <taxon>Bacteria</taxon>
        <taxon>Pseudomonadati</taxon>
        <taxon>Pseudomonadota</taxon>
        <taxon>Betaproteobacteria</taxon>
        <taxon>Burkholderiales</taxon>
        <taxon>Comamonadaceae</taxon>
        <taxon>Comamonas</taxon>
    </lineage>
</organism>
<sequence length="39" mass="4362">MQNDHYLDFPKVKLSGLSCTSWLASELNQNADHAQAKSL</sequence>
<protein>
    <submittedName>
        <fullName evidence="1">Uncharacterized protein</fullName>
    </submittedName>
</protein>
<name>A0A0E3BBT4_9BURK</name>